<dbReference type="CDD" id="cd06502">
    <property type="entry name" value="TA_like"/>
    <property type="match status" value="1"/>
</dbReference>
<dbReference type="AlphaFoldDB" id="A0A9D8KCI7"/>
<dbReference type="FunFam" id="3.40.640.10:FF:000030">
    <property type="entry name" value="Low-specificity L-threonine aldolase"/>
    <property type="match status" value="1"/>
</dbReference>
<evidence type="ECO:0000256" key="1">
    <source>
        <dbReference type="ARBA" id="ARBA00001933"/>
    </source>
</evidence>
<evidence type="ECO:0000256" key="3">
    <source>
        <dbReference type="ARBA" id="ARBA00022898"/>
    </source>
</evidence>
<evidence type="ECO:0000313" key="8">
    <source>
        <dbReference type="Proteomes" id="UP000809273"/>
    </source>
</evidence>
<sequence length="344" mass="37668">MKTIDMRSDTITKPTEGMRKAIYEAEVGDDVFGEDPTVNRLQEVVAEMLGKERALYVCSGTMGNLLSVKANTNPGDEVILDSQSHIFYYEAAGAAAICGVQLNLVDGNRGAITREQVEAKIRQRGNPHFPITSLVCIENTHNRWSGAVIPIDEIRRIRELADEKGIRMHMDGARLLNAQVASGIPAKEYSKYFDTVTVCFSKGLGAPMGSIIAGDTETMDRVHRARKMVGGGQRQVGIAAAAALYALENNVDRLKDDHDNAKRMAVALSDMPGVNIDPDEVETNIVYFDVTQSPMKAIEVVIEMSKLGVLMLPLDENRVRAVTHLGIDNGDIDMAIEAFSEVFK</sequence>
<organism evidence="7 8">
    <name type="scientific">Candidatus Zymogenus saltonus</name>
    <dbReference type="NCBI Taxonomy" id="2844893"/>
    <lineage>
        <taxon>Bacteria</taxon>
        <taxon>Deltaproteobacteria</taxon>
        <taxon>Candidatus Zymogenia</taxon>
        <taxon>Candidatus Zymogeniales</taxon>
        <taxon>Candidatus Zymogenaceae</taxon>
        <taxon>Candidatus Zymogenus</taxon>
    </lineage>
</organism>
<gene>
    <name evidence="7" type="ORF">JW984_03040</name>
</gene>
<dbReference type="GO" id="GO:0006567">
    <property type="term" value="P:L-threonine catabolic process"/>
    <property type="evidence" value="ECO:0007669"/>
    <property type="project" value="TreeGrafter"/>
</dbReference>
<dbReference type="Proteomes" id="UP000809273">
    <property type="component" value="Unassembled WGS sequence"/>
</dbReference>
<keyword evidence="4" id="KW-0456">Lyase</keyword>
<evidence type="ECO:0000256" key="2">
    <source>
        <dbReference type="ARBA" id="ARBA00006966"/>
    </source>
</evidence>
<feature type="domain" description="Aromatic amino acid beta-eliminating lyase/threonine aldolase" evidence="6">
    <location>
        <begin position="5"/>
        <end position="289"/>
    </location>
</feature>
<dbReference type="InterPro" id="IPR001597">
    <property type="entry name" value="ArAA_b-elim_lyase/Thr_aldolase"/>
</dbReference>
<dbReference type="GO" id="GO:0005829">
    <property type="term" value="C:cytosol"/>
    <property type="evidence" value="ECO:0007669"/>
    <property type="project" value="TreeGrafter"/>
</dbReference>
<dbReference type="PANTHER" id="PTHR48097:SF9">
    <property type="entry name" value="L-THREONINE ALDOLASE"/>
    <property type="match status" value="1"/>
</dbReference>
<accession>A0A9D8KCI7</accession>
<name>A0A9D8KCI7_9DELT</name>
<keyword evidence="7" id="KW-0808">Transferase</keyword>
<protein>
    <submittedName>
        <fullName evidence="7">Aminotransferase class I/II-fold pyridoxal phosphate-dependent enzyme</fullName>
    </submittedName>
</protein>
<reference evidence="7" key="1">
    <citation type="journal article" date="2021" name="Environ. Microbiol.">
        <title>Genomic characterization of three novel Desulfobacterota classes expand the metabolic and phylogenetic diversity of the phylum.</title>
        <authorList>
            <person name="Murphy C.L."/>
            <person name="Biggerstaff J."/>
            <person name="Eichhorn A."/>
            <person name="Ewing E."/>
            <person name="Shahan R."/>
            <person name="Soriano D."/>
            <person name="Stewart S."/>
            <person name="VanMol K."/>
            <person name="Walker R."/>
            <person name="Walters P."/>
            <person name="Elshahed M.S."/>
            <person name="Youssef N.H."/>
        </authorList>
    </citation>
    <scope>NUCLEOTIDE SEQUENCE</scope>
    <source>
        <strain evidence="7">Zod_Metabat.24</strain>
    </source>
</reference>
<evidence type="ECO:0000313" key="7">
    <source>
        <dbReference type="EMBL" id="MBN1572154.1"/>
    </source>
</evidence>
<keyword evidence="7" id="KW-0032">Aminotransferase</keyword>
<feature type="modified residue" description="N6-(pyridoxal phosphate)lysine" evidence="5">
    <location>
        <position position="202"/>
    </location>
</feature>
<dbReference type="InterPro" id="IPR015421">
    <property type="entry name" value="PyrdxlP-dep_Trfase_major"/>
</dbReference>
<comment type="cofactor">
    <cofactor evidence="1">
        <name>pyridoxal 5'-phosphate</name>
        <dbReference type="ChEBI" id="CHEBI:597326"/>
    </cofactor>
</comment>
<dbReference type="InterPro" id="IPR015422">
    <property type="entry name" value="PyrdxlP-dep_Trfase_small"/>
</dbReference>
<dbReference type="GO" id="GO:0006545">
    <property type="term" value="P:glycine biosynthetic process"/>
    <property type="evidence" value="ECO:0007669"/>
    <property type="project" value="TreeGrafter"/>
</dbReference>
<comment type="caution">
    <text evidence="7">The sequence shown here is derived from an EMBL/GenBank/DDBJ whole genome shotgun (WGS) entry which is preliminary data.</text>
</comment>
<dbReference type="InterPro" id="IPR015424">
    <property type="entry name" value="PyrdxlP-dep_Trfase"/>
</dbReference>
<dbReference type="NCBIfam" id="NF041359">
    <property type="entry name" value="GntG_guanitoxin"/>
    <property type="match status" value="1"/>
</dbReference>
<proteinExistence type="inferred from homology"/>
<dbReference type="Gene3D" id="3.90.1150.10">
    <property type="entry name" value="Aspartate Aminotransferase, domain 1"/>
    <property type="match status" value="1"/>
</dbReference>
<dbReference type="GO" id="GO:0008483">
    <property type="term" value="F:transaminase activity"/>
    <property type="evidence" value="ECO:0007669"/>
    <property type="project" value="UniProtKB-KW"/>
</dbReference>
<dbReference type="PIRSF" id="PIRSF017617">
    <property type="entry name" value="Thr_aldolase"/>
    <property type="match status" value="1"/>
</dbReference>
<keyword evidence="3" id="KW-0663">Pyridoxal phosphate</keyword>
<dbReference type="Gene3D" id="3.40.640.10">
    <property type="entry name" value="Type I PLP-dependent aspartate aminotransferase-like (Major domain)"/>
    <property type="match status" value="1"/>
</dbReference>
<dbReference type="Pfam" id="PF01212">
    <property type="entry name" value="Beta_elim_lyase"/>
    <property type="match status" value="1"/>
</dbReference>
<dbReference type="PANTHER" id="PTHR48097">
    <property type="entry name" value="L-THREONINE ALDOLASE-RELATED"/>
    <property type="match status" value="1"/>
</dbReference>
<dbReference type="InterPro" id="IPR023603">
    <property type="entry name" value="Low_specificity_L-TA-like"/>
</dbReference>
<dbReference type="GO" id="GO:0008732">
    <property type="term" value="F:L-allo-threonine aldolase activity"/>
    <property type="evidence" value="ECO:0007669"/>
    <property type="project" value="TreeGrafter"/>
</dbReference>
<reference evidence="7" key="2">
    <citation type="submission" date="2021-01" db="EMBL/GenBank/DDBJ databases">
        <authorList>
            <person name="Hahn C.R."/>
            <person name="Youssef N.H."/>
            <person name="Elshahed M."/>
        </authorList>
    </citation>
    <scope>NUCLEOTIDE SEQUENCE</scope>
    <source>
        <strain evidence="7">Zod_Metabat.24</strain>
    </source>
</reference>
<evidence type="ECO:0000256" key="4">
    <source>
        <dbReference type="ARBA" id="ARBA00023239"/>
    </source>
</evidence>
<dbReference type="FunFam" id="3.90.1150.10:FF:000041">
    <property type="entry name" value="Low-specificity L-threonine aldolase"/>
    <property type="match status" value="1"/>
</dbReference>
<dbReference type="SUPFAM" id="SSF53383">
    <property type="entry name" value="PLP-dependent transferases"/>
    <property type="match status" value="1"/>
</dbReference>
<comment type="similarity">
    <text evidence="2">Belongs to the threonine aldolase family.</text>
</comment>
<evidence type="ECO:0000259" key="6">
    <source>
        <dbReference type="Pfam" id="PF01212"/>
    </source>
</evidence>
<evidence type="ECO:0000256" key="5">
    <source>
        <dbReference type="PIRSR" id="PIRSR017617-1"/>
    </source>
</evidence>
<dbReference type="EMBL" id="JAFGIX010000014">
    <property type="protein sequence ID" value="MBN1572154.1"/>
    <property type="molecule type" value="Genomic_DNA"/>
</dbReference>